<keyword evidence="3" id="KW-1185">Reference proteome</keyword>
<comment type="caution">
    <text evidence="2">The sequence shown here is derived from an EMBL/GenBank/DDBJ whole genome shotgun (WGS) entry which is preliminary data.</text>
</comment>
<protein>
    <submittedName>
        <fullName evidence="2">Uncharacterized protein</fullName>
    </submittedName>
</protein>
<dbReference type="Proteomes" id="UP000092993">
    <property type="component" value="Unassembled WGS sequence"/>
</dbReference>
<feature type="compositionally biased region" description="Acidic residues" evidence="1">
    <location>
        <begin position="242"/>
        <end position="264"/>
    </location>
</feature>
<feature type="region of interest" description="Disordered" evidence="1">
    <location>
        <begin position="1"/>
        <end position="37"/>
    </location>
</feature>
<feature type="region of interest" description="Disordered" evidence="1">
    <location>
        <begin position="169"/>
        <end position="219"/>
    </location>
</feature>
<feature type="compositionally biased region" description="Low complexity" evidence="1">
    <location>
        <begin position="193"/>
        <end position="208"/>
    </location>
</feature>
<feature type="compositionally biased region" description="Acidic residues" evidence="1">
    <location>
        <begin position="1"/>
        <end position="10"/>
    </location>
</feature>
<organism evidence="2 3">
    <name type="scientific">Grifola frondosa</name>
    <name type="common">Maitake</name>
    <name type="synonym">Polyporus frondosus</name>
    <dbReference type="NCBI Taxonomy" id="5627"/>
    <lineage>
        <taxon>Eukaryota</taxon>
        <taxon>Fungi</taxon>
        <taxon>Dikarya</taxon>
        <taxon>Basidiomycota</taxon>
        <taxon>Agaricomycotina</taxon>
        <taxon>Agaricomycetes</taxon>
        <taxon>Polyporales</taxon>
        <taxon>Grifolaceae</taxon>
        <taxon>Grifola</taxon>
    </lineage>
</organism>
<evidence type="ECO:0000256" key="1">
    <source>
        <dbReference type="SAM" id="MobiDB-lite"/>
    </source>
</evidence>
<dbReference type="AlphaFoldDB" id="A0A1C7MNX7"/>
<dbReference type="OrthoDB" id="2804551at2759"/>
<dbReference type="EMBL" id="LUGG01000001">
    <property type="protein sequence ID" value="OBZ78528.1"/>
    <property type="molecule type" value="Genomic_DNA"/>
</dbReference>
<evidence type="ECO:0000313" key="2">
    <source>
        <dbReference type="EMBL" id="OBZ78528.1"/>
    </source>
</evidence>
<proteinExistence type="predicted"/>
<accession>A0A1C7MNX7</accession>
<reference evidence="2 3" key="1">
    <citation type="submission" date="2016-03" db="EMBL/GenBank/DDBJ databases">
        <title>Whole genome sequencing of Grifola frondosa 9006-11.</title>
        <authorList>
            <person name="Min B."/>
            <person name="Park H."/>
            <person name="Kim J.-G."/>
            <person name="Cho H."/>
            <person name="Oh Y.-L."/>
            <person name="Kong W.-S."/>
            <person name="Choi I.-G."/>
        </authorList>
    </citation>
    <scope>NUCLEOTIDE SEQUENCE [LARGE SCALE GENOMIC DNA]</scope>
    <source>
        <strain evidence="2 3">9006-11</strain>
    </source>
</reference>
<evidence type="ECO:0000313" key="3">
    <source>
        <dbReference type="Proteomes" id="UP000092993"/>
    </source>
</evidence>
<feature type="region of interest" description="Disordered" evidence="1">
    <location>
        <begin position="235"/>
        <end position="266"/>
    </location>
</feature>
<feature type="region of interest" description="Disordered" evidence="1">
    <location>
        <begin position="132"/>
        <end position="152"/>
    </location>
</feature>
<dbReference type="STRING" id="5627.A0A1C7MNX7"/>
<gene>
    <name evidence="2" type="ORF">A0H81_00740</name>
</gene>
<name>A0A1C7MNX7_GRIFR</name>
<feature type="compositionally biased region" description="Polar residues" evidence="1">
    <location>
        <begin position="169"/>
        <end position="192"/>
    </location>
</feature>
<sequence>MPSVEYEDELFTGAYPQERSDSPTLGTWDDDTDERDMKPKRRPVVADYIYPRPSSSFAPGRTPCTQDLALPHNPNIRAYLVDSPNSHPPVPRIPIPPLAHLTCERSPTLLDFRIPIHTVPSLASRFYYPALSSTDSSSASTRSSAYTSSAKSGVGITTDDVVQLLAQDAGTSSSSATHGRTPVDQTRWSDFYSNGMRSRSSSVGNSRNDSAHDNGIRVLRGTPSFDMGWQAVDERDEATLGSEEETDDEPSMDEDEDEEVEEEQPASAVVVAEEGRGVIVRGDDVPIVRVHVVQGTTHLLIGSSSTPNAVPAFLTNTLPN</sequence>